<dbReference type="EMBL" id="OU963867">
    <property type="protein sequence ID" value="CAH0391500.1"/>
    <property type="molecule type" value="Genomic_DNA"/>
</dbReference>
<dbReference type="InterPro" id="IPR019341">
    <property type="entry name" value="Alpha/Gamma-adaptin-bd_p34"/>
</dbReference>
<reference evidence="1" key="1">
    <citation type="submission" date="2021-12" db="EMBL/GenBank/DDBJ databases">
        <authorList>
            <person name="King R."/>
        </authorList>
    </citation>
    <scope>NUCLEOTIDE SEQUENCE</scope>
</reference>
<protein>
    <recommendedName>
        <fullName evidence="3">Alpha-and gamma-adaptin-binding protein p34</fullName>
    </recommendedName>
</protein>
<dbReference type="Pfam" id="PF10199">
    <property type="entry name" value="Adaptin_binding"/>
    <property type="match status" value="1"/>
</dbReference>
<accession>A0A9P0AGV4</accession>
<dbReference type="PANTHER" id="PTHR14659:SF1">
    <property type="entry name" value="ALPHA- AND GAMMA-ADAPTIN-BINDING PROTEIN P34"/>
    <property type="match status" value="1"/>
</dbReference>
<evidence type="ECO:0000313" key="1">
    <source>
        <dbReference type="EMBL" id="CAH0391500.1"/>
    </source>
</evidence>
<dbReference type="PANTHER" id="PTHR14659">
    <property type="entry name" value="ALPHA- AND GAMMA-ADAPTIN-BINDING PROTEIN P34"/>
    <property type="match status" value="1"/>
</dbReference>
<proteinExistence type="predicted"/>
<gene>
    <name evidence="1" type="ORF">BEMITA_LOCUS10109</name>
</gene>
<evidence type="ECO:0000313" key="2">
    <source>
        <dbReference type="Proteomes" id="UP001152759"/>
    </source>
</evidence>
<keyword evidence="2" id="KW-1185">Reference proteome</keyword>
<dbReference type="Gene3D" id="3.40.50.11960">
    <property type="match status" value="1"/>
</dbReference>
<organism evidence="1 2">
    <name type="scientific">Bemisia tabaci</name>
    <name type="common">Sweetpotato whitefly</name>
    <name type="synonym">Aleurodes tabaci</name>
    <dbReference type="NCBI Taxonomy" id="7038"/>
    <lineage>
        <taxon>Eukaryota</taxon>
        <taxon>Metazoa</taxon>
        <taxon>Ecdysozoa</taxon>
        <taxon>Arthropoda</taxon>
        <taxon>Hexapoda</taxon>
        <taxon>Insecta</taxon>
        <taxon>Pterygota</taxon>
        <taxon>Neoptera</taxon>
        <taxon>Paraneoptera</taxon>
        <taxon>Hemiptera</taxon>
        <taxon>Sternorrhyncha</taxon>
        <taxon>Aleyrodoidea</taxon>
        <taxon>Aleyrodidae</taxon>
        <taxon>Aleyrodinae</taxon>
        <taxon>Bemisia</taxon>
    </lineage>
</organism>
<name>A0A9P0AGV4_BEMTA</name>
<dbReference type="Proteomes" id="UP001152759">
    <property type="component" value="Chromosome 6"/>
</dbReference>
<sequence>MSAAQSILIVGETSAKLSDIAKGILKVQELPPAIEIEKDTFSYPWEVDTKYYTASVNLCCTDVKSLANKSFADTVQAIIIHFDSSDENAMTNVDEWLSFLKEYEADVKILLCDQCQSEPNVGISKLTAQEWCIGKGFELVELSPVLDEDEDEDGDFAESTGVTRIIQALHAHVWPEMTMKSESSWNASRHQTLTQNDSVPSNLAADLESLNIDTPFAPNGPEIEDKIEELFSEGSQELEFSELFSELQSMKERVANLPSEERKACAEKVVMAFWKAIGGDDDEINCKSVFHCFHLLY</sequence>
<dbReference type="AlphaFoldDB" id="A0A9P0AGV4"/>
<evidence type="ECO:0008006" key="3">
    <source>
        <dbReference type="Google" id="ProtNLM"/>
    </source>
</evidence>